<dbReference type="EMBL" id="AHOR02000059">
    <property type="protein sequence ID" value="EMF80301.1"/>
    <property type="molecule type" value="Genomic_DNA"/>
</dbReference>
<dbReference type="Proteomes" id="UP000011770">
    <property type="component" value="Unassembled WGS sequence"/>
</dbReference>
<evidence type="ECO:0000313" key="1">
    <source>
        <dbReference type="EMBL" id="EMF80301.1"/>
    </source>
</evidence>
<accession>M3GTQ8</accession>
<name>M3GTQ8_9LEPT</name>
<evidence type="ECO:0000313" key="2">
    <source>
        <dbReference type="Proteomes" id="UP000011770"/>
    </source>
</evidence>
<protein>
    <submittedName>
        <fullName evidence="1">Uncharacterized protein</fullName>
    </submittedName>
</protein>
<reference evidence="1 2" key="1">
    <citation type="submission" date="2013-01" db="EMBL/GenBank/DDBJ databases">
        <authorList>
            <person name="Harkins D.M."/>
            <person name="Durkin A.S."/>
            <person name="Brinkac L.M."/>
            <person name="Haft D.H."/>
            <person name="Selengut J.D."/>
            <person name="Sanka R."/>
            <person name="DePew J."/>
            <person name="Purushe J."/>
            <person name="Tulsiani S.M."/>
            <person name="Graham G.C."/>
            <person name="Burns M.-A."/>
            <person name="Dohnt M.F."/>
            <person name="Smythe L.D."/>
            <person name="McKay D.B."/>
            <person name="Craig S.B."/>
            <person name="Vinetz J.M."/>
            <person name="Sutton G.G."/>
            <person name="Nierman W.C."/>
            <person name="Fouts D.E."/>
        </authorList>
    </citation>
    <scope>NUCLEOTIDE SEQUENCE [LARGE SCALE GENOMIC DNA]</scope>
    <source>
        <strain evidence="1 2">LT2116</strain>
    </source>
</reference>
<organism evidence="1 2">
    <name type="scientific">Leptospira weilii serovar Topaz str. LT2116</name>
    <dbReference type="NCBI Taxonomy" id="1088540"/>
    <lineage>
        <taxon>Bacteria</taxon>
        <taxon>Pseudomonadati</taxon>
        <taxon>Spirochaetota</taxon>
        <taxon>Spirochaetia</taxon>
        <taxon>Leptospirales</taxon>
        <taxon>Leptospiraceae</taxon>
        <taxon>Leptospira</taxon>
    </lineage>
</organism>
<dbReference type="AlphaFoldDB" id="M3GTQ8"/>
<sequence>MNSESENFPANRTLRKIRNPVPDYRIGLNQVCRSIFHLSEQQTLSKERLLLWKLFLESIVNVPFAVRQPENL</sequence>
<proteinExistence type="predicted"/>
<gene>
    <name evidence="1" type="ORF">LEP1GSC188_0276</name>
</gene>
<comment type="caution">
    <text evidence="1">The sequence shown here is derived from an EMBL/GenBank/DDBJ whole genome shotgun (WGS) entry which is preliminary data.</text>
</comment>